<proteinExistence type="predicted"/>
<evidence type="ECO:0000313" key="2">
    <source>
        <dbReference type="EMBL" id="CAB4270888.1"/>
    </source>
</evidence>
<dbReference type="PANTHER" id="PTHR31284">
    <property type="entry name" value="ACID PHOSPHATASE-LIKE PROTEIN"/>
    <property type="match status" value="1"/>
</dbReference>
<gene>
    <name evidence="2" type="ORF">CURHAP_LOCUS17200</name>
</gene>
<dbReference type="AlphaFoldDB" id="A0A6J5U9D8"/>
<evidence type="ECO:0000313" key="3">
    <source>
        <dbReference type="Proteomes" id="UP000507222"/>
    </source>
</evidence>
<dbReference type="InterPro" id="IPR023214">
    <property type="entry name" value="HAD_sf"/>
</dbReference>
<feature type="transmembrane region" description="Helical" evidence="1">
    <location>
        <begin position="12"/>
        <end position="30"/>
    </location>
</feature>
<keyword evidence="1" id="KW-1133">Transmembrane helix</keyword>
<feature type="transmembrane region" description="Helical" evidence="1">
    <location>
        <begin position="66"/>
        <end position="91"/>
    </location>
</feature>
<dbReference type="Pfam" id="PF03767">
    <property type="entry name" value="Acid_phosphat_B"/>
    <property type="match status" value="1"/>
</dbReference>
<organism evidence="2 3">
    <name type="scientific">Prunus armeniaca</name>
    <name type="common">Apricot</name>
    <name type="synonym">Armeniaca vulgaris</name>
    <dbReference type="NCBI Taxonomy" id="36596"/>
    <lineage>
        <taxon>Eukaryota</taxon>
        <taxon>Viridiplantae</taxon>
        <taxon>Streptophyta</taxon>
        <taxon>Embryophyta</taxon>
        <taxon>Tracheophyta</taxon>
        <taxon>Spermatophyta</taxon>
        <taxon>Magnoliopsida</taxon>
        <taxon>eudicotyledons</taxon>
        <taxon>Gunneridae</taxon>
        <taxon>Pentapetalae</taxon>
        <taxon>rosids</taxon>
        <taxon>fabids</taxon>
        <taxon>Rosales</taxon>
        <taxon>Rosaceae</taxon>
        <taxon>Amygdaloideae</taxon>
        <taxon>Amygdaleae</taxon>
        <taxon>Prunus</taxon>
    </lineage>
</organism>
<evidence type="ECO:0008006" key="4">
    <source>
        <dbReference type="Google" id="ProtNLM"/>
    </source>
</evidence>
<dbReference type="PANTHER" id="PTHR31284:SF22">
    <property type="entry name" value="ACID PHOSPHATASE"/>
    <property type="match status" value="1"/>
</dbReference>
<dbReference type="InterPro" id="IPR005519">
    <property type="entry name" value="Acid_phosphat_B-like"/>
</dbReference>
<evidence type="ECO:0000256" key="1">
    <source>
        <dbReference type="SAM" id="Phobius"/>
    </source>
</evidence>
<keyword evidence="1" id="KW-0472">Membrane</keyword>
<protein>
    <recommendedName>
        <fullName evidence="4">Acid phosphatase</fullName>
    </recommendedName>
</protein>
<reference evidence="2 3" key="1">
    <citation type="submission" date="2020-05" db="EMBL/GenBank/DDBJ databases">
        <authorList>
            <person name="Campoy J."/>
            <person name="Schneeberger K."/>
            <person name="Spophaly S."/>
        </authorList>
    </citation>
    <scope>NUCLEOTIDE SEQUENCE [LARGE SCALE GENOMIC DNA]</scope>
    <source>
        <strain evidence="2">PruArmRojPasFocal</strain>
    </source>
</reference>
<dbReference type="Gene3D" id="3.40.50.1000">
    <property type="entry name" value="HAD superfamily/HAD-like"/>
    <property type="match status" value="1"/>
</dbReference>
<dbReference type="EMBL" id="CAEKDK010000002">
    <property type="protein sequence ID" value="CAB4270888.1"/>
    <property type="molecule type" value="Genomic_DNA"/>
</dbReference>
<accession>A0A6J5U9D8</accession>
<dbReference type="Proteomes" id="UP000507222">
    <property type="component" value="Unassembled WGS sequence"/>
</dbReference>
<name>A0A6J5U9D8_PRUAR</name>
<sequence length="322" mass="36720">MYLSRSGELEFFCRLIELVIATWIITMSAYGHQMEQQYSAHSLSSRGSGRRQSSYVMDSGFYMSSFASTIFIGALVTVGVILITLLIALTVMLQSCQSRSHGVIEIEKPSYDYNYCQIVSLHVELNKVEADHFPSICRVVALQYIKEGQYARDLNSTVWMIQNYFSTLKRDGVDVVLMDIDDVLSSSPQYIKLLVDRDDQHGSSDCVEEAKQLKHIYILRLYMKLHASGWPLILLSRKPEMQLNSSIEYLISAGFRAWSSLIMRSEDDLHMDSCDYFSKQRAAMQRKGLRIIGTISSHMDALTGTSLGERIFKLPNPIYYSF</sequence>
<keyword evidence="1" id="KW-0812">Transmembrane</keyword>